<organism evidence="1 2">
    <name type="scientific">Sinomicrobium oceani</name>
    <dbReference type="NCBI Taxonomy" id="1150368"/>
    <lineage>
        <taxon>Bacteria</taxon>
        <taxon>Pseudomonadati</taxon>
        <taxon>Bacteroidota</taxon>
        <taxon>Flavobacteriia</taxon>
        <taxon>Flavobacteriales</taxon>
        <taxon>Flavobacteriaceae</taxon>
        <taxon>Sinomicrobium</taxon>
    </lineage>
</organism>
<sequence length="339" mass="36557">MKVQKGLFTTFAIMVSLYAVKAQDGFSGIIAAGEKDANTLMRAYIAPAMEGLVYAANGGWATTAKTHKKLGFDVTLAVNAAMVPSGKEVFRISGLQFENDISGMPDVTPTVAGDTQPAEVSIRLRDSGETATFTMPEGIGDDIPLHAMPAPVIQVGMGLIKNTDLMVRFVPKVGWNDVRANQFGMGIKHDLIQYFGALEKLPLHVSLLAAFSSMKVDYDIEEGEAYDGTGQRAEFKLGTYTIQGLASLDFPFISVFGSLGYSGGTSRLNVLGTYEVDYQVAGVFSRTQTFTDPIGLKYGVGSMRAGIGARLNLAFFKLFAEYAMQEYNMITAGIAFSFR</sequence>
<proteinExistence type="predicted"/>
<dbReference type="InterPro" id="IPR046495">
    <property type="entry name" value="DUF6588"/>
</dbReference>
<dbReference type="Proteomes" id="UP000182248">
    <property type="component" value="Unassembled WGS sequence"/>
</dbReference>
<dbReference type="AlphaFoldDB" id="A0A1K1NLT8"/>
<reference evidence="1 2" key="1">
    <citation type="submission" date="2016-11" db="EMBL/GenBank/DDBJ databases">
        <authorList>
            <person name="Jaros S."/>
            <person name="Januszkiewicz K."/>
            <person name="Wedrychowicz H."/>
        </authorList>
    </citation>
    <scope>NUCLEOTIDE SEQUENCE [LARGE SCALE GENOMIC DNA]</scope>
    <source>
        <strain evidence="1 2">CGMCC 1.12145</strain>
    </source>
</reference>
<evidence type="ECO:0000313" key="2">
    <source>
        <dbReference type="Proteomes" id="UP000182248"/>
    </source>
</evidence>
<protein>
    <submittedName>
        <fullName evidence="1">Uncharacterized protein</fullName>
    </submittedName>
</protein>
<dbReference type="OrthoDB" id="9775382at2"/>
<dbReference type="Pfam" id="PF20230">
    <property type="entry name" value="DUF6588"/>
    <property type="match status" value="1"/>
</dbReference>
<dbReference type="STRING" id="1150368.SAMN02927921_01316"/>
<gene>
    <name evidence="1" type="ORF">SAMN02927921_01316</name>
</gene>
<keyword evidence="2" id="KW-1185">Reference proteome</keyword>
<dbReference type="EMBL" id="FPJE01000006">
    <property type="protein sequence ID" value="SFW36263.1"/>
    <property type="molecule type" value="Genomic_DNA"/>
</dbReference>
<dbReference type="RefSeq" id="WP_072316565.1">
    <property type="nucleotide sequence ID" value="NZ_FPJE01000006.1"/>
</dbReference>
<name>A0A1K1NLT8_9FLAO</name>
<accession>A0A1K1NLT8</accession>
<evidence type="ECO:0000313" key="1">
    <source>
        <dbReference type="EMBL" id="SFW36263.1"/>
    </source>
</evidence>